<gene>
    <name evidence="11" type="ORF">AE0388_0105</name>
</gene>
<evidence type="ECO:0000256" key="3">
    <source>
        <dbReference type="ARBA" id="ARBA00022553"/>
    </source>
</evidence>
<feature type="domain" description="Alpha-D-phosphohexomutase alpha/beta/alpha" evidence="10">
    <location>
        <begin position="299"/>
        <end position="408"/>
    </location>
</feature>
<dbReference type="STRING" id="1703.BLSMQ_1504"/>
<dbReference type="PRINTS" id="PR00509">
    <property type="entry name" value="PGMPMM"/>
</dbReference>
<dbReference type="Gene3D" id="3.40.120.10">
    <property type="entry name" value="Alpha-D-Glucose-1,6-Bisphosphate, subunit A, domain 3"/>
    <property type="match status" value="3"/>
</dbReference>
<dbReference type="PANTHER" id="PTHR43771:SF1">
    <property type="entry name" value="PHOSPHOMANNOMUTASE"/>
    <property type="match status" value="1"/>
</dbReference>
<dbReference type="SUPFAM" id="SSF55957">
    <property type="entry name" value="Phosphoglucomutase, C-terminal domain"/>
    <property type="match status" value="1"/>
</dbReference>
<keyword evidence="3" id="KW-0597">Phosphoprotein</keyword>
<dbReference type="Pfam" id="PF02878">
    <property type="entry name" value="PGM_PMM_I"/>
    <property type="match status" value="1"/>
</dbReference>
<dbReference type="Pfam" id="PF02879">
    <property type="entry name" value="PGM_PMM_II"/>
    <property type="match status" value="1"/>
</dbReference>
<feature type="domain" description="Alpha-D-phosphohexomutase alpha/beta/alpha" evidence="8">
    <location>
        <begin position="34"/>
        <end position="146"/>
    </location>
</feature>
<dbReference type="OrthoDB" id="9803322at2"/>
<evidence type="ECO:0000259" key="7">
    <source>
        <dbReference type="Pfam" id="PF00408"/>
    </source>
</evidence>
<dbReference type="SUPFAM" id="SSF53738">
    <property type="entry name" value="Phosphoglucomutase, first 3 domains"/>
    <property type="match status" value="3"/>
</dbReference>
<dbReference type="GO" id="GO:0046872">
    <property type="term" value="F:metal ion binding"/>
    <property type="evidence" value="ECO:0007669"/>
    <property type="project" value="UniProtKB-KW"/>
</dbReference>
<keyword evidence="4" id="KW-0479">Metal-binding</keyword>
<dbReference type="InterPro" id="IPR005844">
    <property type="entry name" value="A-D-PHexomutase_a/b/a-I"/>
</dbReference>
<evidence type="ECO:0000256" key="6">
    <source>
        <dbReference type="ARBA" id="ARBA00023235"/>
    </source>
</evidence>
<dbReference type="InterPro" id="IPR036900">
    <property type="entry name" value="A-D-PHexomutase_C_sf"/>
</dbReference>
<dbReference type="RefSeq" id="WP_082019137.1">
    <property type="nucleotide sequence ID" value="NZ_JTJZ01000025.1"/>
</dbReference>
<dbReference type="InterPro" id="IPR005846">
    <property type="entry name" value="A-D-PHexomutase_a/b/a-III"/>
</dbReference>
<evidence type="ECO:0000256" key="2">
    <source>
        <dbReference type="ARBA" id="ARBA00010231"/>
    </source>
</evidence>
<dbReference type="PATRIC" id="fig|1703.6.peg.3432"/>
<evidence type="ECO:0000259" key="8">
    <source>
        <dbReference type="Pfam" id="PF02878"/>
    </source>
</evidence>
<comment type="cofactor">
    <cofactor evidence="1">
        <name>Mg(2+)</name>
        <dbReference type="ChEBI" id="CHEBI:18420"/>
    </cofactor>
</comment>
<evidence type="ECO:0000259" key="9">
    <source>
        <dbReference type="Pfam" id="PF02879"/>
    </source>
</evidence>
<evidence type="ECO:0000256" key="5">
    <source>
        <dbReference type="ARBA" id="ARBA00022842"/>
    </source>
</evidence>
<proteinExistence type="inferred from homology"/>
<dbReference type="GO" id="GO:0005975">
    <property type="term" value="P:carbohydrate metabolic process"/>
    <property type="evidence" value="ECO:0007669"/>
    <property type="project" value="InterPro"/>
</dbReference>
<comment type="caution">
    <text evidence="11">The sequence shown here is derived from an EMBL/GenBank/DDBJ whole genome shotgun (WGS) entry which is preliminary data.</text>
</comment>
<feature type="domain" description="Alpha-D-phosphohexomutase alpha/beta/alpha" evidence="9">
    <location>
        <begin position="185"/>
        <end position="290"/>
    </location>
</feature>
<keyword evidence="6 11" id="KW-0413">Isomerase</keyword>
<dbReference type="AlphaFoldDB" id="A0A0B8ZVB4"/>
<comment type="similarity">
    <text evidence="2">Belongs to the phosphohexose mutase family.</text>
</comment>
<dbReference type="EMBL" id="JTJZ01000025">
    <property type="protein sequence ID" value="KHS50166.1"/>
    <property type="molecule type" value="Genomic_DNA"/>
</dbReference>
<dbReference type="InterPro" id="IPR016055">
    <property type="entry name" value="A-D-PHexomutase_a/b/a-I/II/III"/>
</dbReference>
<dbReference type="Pfam" id="PF02880">
    <property type="entry name" value="PGM_PMM_III"/>
    <property type="match status" value="1"/>
</dbReference>
<dbReference type="InterPro" id="IPR005843">
    <property type="entry name" value="A-D-PHexomutase_C"/>
</dbReference>
<protein>
    <submittedName>
        <fullName evidence="11">Phosphomannomutase</fullName>
        <ecNumber evidence="11">5.4.2.8</ecNumber>
    </submittedName>
</protein>
<feature type="domain" description="Alpha-D-phosphohexomutase C-terminal" evidence="7">
    <location>
        <begin position="414"/>
        <end position="487"/>
    </location>
</feature>
<keyword evidence="5" id="KW-0460">Magnesium</keyword>
<dbReference type="InterPro" id="IPR005845">
    <property type="entry name" value="A-D-PHexomutase_a/b/a-II"/>
</dbReference>
<organism evidence="11 12">
    <name type="scientific">Brevibacterium linens</name>
    <dbReference type="NCBI Taxonomy" id="1703"/>
    <lineage>
        <taxon>Bacteria</taxon>
        <taxon>Bacillati</taxon>
        <taxon>Actinomycetota</taxon>
        <taxon>Actinomycetes</taxon>
        <taxon>Micrococcales</taxon>
        <taxon>Brevibacteriaceae</taxon>
        <taxon>Brevibacterium</taxon>
    </lineage>
</organism>
<keyword evidence="12" id="KW-1185">Reference proteome</keyword>
<sequence>MSHPGPGPSGTDPAPQILPDSELGRARTAALDAAVGAYDIRGRIPDQLDEDILFALGWATARAMAEIHSTTEVVIGHDMRPSSPGFAHSFAAGVDAAGSKAVLLGLCSTDQLYFASGIFDLPGAMITASHNPADYNGIKICGPRAAGVSLASGLSRVRELAITAPQSDGRSIVEDETAASRMREEYAARIRELTHVDQVEGLTIVLDAGNGMAGRLLGEVFGTDAGAASVPFDVIGLFTELDGTFPNHEANPLKPENLVDAARAVVDHGADLGLVFDGDADRCFFIDETGATMSASAVGALVAEREIARARALGDDRPTVIHNLITSRSVAETITAAGGHALRSKVGHSGIKTLMRETGAVFACEHSAHFYFDEFFGADSGMLAACHLISALAESRAPASQLVADYDRFVQSGEINFTVTDPDAVLADFVAHAADFPESTVDNLDGIGLQGADWWVNLRKSNTEPLVRLNVEAADSTQVDALTQQVTDFVTARA</sequence>
<dbReference type="Gene3D" id="3.30.310.50">
    <property type="entry name" value="Alpha-D-phosphohexomutase, C-terminal domain"/>
    <property type="match status" value="1"/>
</dbReference>
<dbReference type="GO" id="GO:0004615">
    <property type="term" value="F:phosphomannomutase activity"/>
    <property type="evidence" value="ECO:0007669"/>
    <property type="project" value="UniProtKB-EC"/>
</dbReference>
<evidence type="ECO:0000256" key="1">
    <source>
        <dbReference type="ARBA" id="ARBA00001946"/>
    </source>
</evidence>
<dbReference type="InterPro" id="IPR005841">
    <property type="entry name" value="Alpha-D-phosphohexomutase_SF"/>
</dbReference>
<evidence type="ECO:0000259" key="10">
    <source>
        <dbReference type="Pfam" id="PF02880"/>
    </source>
</evidence>
<dbReference type="PANTHER" id="PTHR43771">
    <property type="entry name" value="PHOSPHOMANNOMUTASE"/>
    <property type="match status" value="1"/>
</dbReference>
<reference evidence="11 12" key="1">
    <citation type="submission" date="2014-11" db="EMBL/GenBank/DDBJ databases">
        <title>Draft Genome Sequence of Brevibacterium linens AE038-8.</title>
        <authorList>
            <person name="Maizel D."/>
            <person name="Utturkar S.M."/>
            <person name="Brown S.D."/>
            <person name="Ferrero M."/>
            <person name="Rosen B.P."/>
        </authorList>
    </citation>
    <scope>NUCLEOTIDE SEQUENCE [LARGE SCALE GENOMIC DNA]</scope>
    <source>
        <strain evidence="11 12">AE038-8</strain>
    </source>
</reference>
<dbReference type="CDD" id="cd03089">
    <property type="entry name" value="PMM_PGM"/>
    <property type="match status" value="1"/>
</dbReference>
<dbReference type="Pfam" id="PF00408">
    <property type="entry name" value="PGM_PMM_IV"/>
    <property type="match status" value="1"/>
</dbReference>
<evidence type="ECO:0000313" key="12">
    <source>
        <dbReference type="Proteomes" id="UP000031488"/>
    </source>
</evidence>
<evidence type="ECO:0000313" key="11">
    <source>
        <dbReference type="EMBL" id="KHS50166.1"/>
    </source>
</evidence>
<dbReference type="Proteomes" id="UP000031488">
    <property type="component" value="Unassembled WGS sequence"/>
</dbReference>
<accession>A0A0B8ZVB4</accession>
<name>A0A0B8ZVB4_BRELN</name>
<dbReference type="EC" id="5.4.2.8" evidence="11"/>
<evidence type="ECO:0000256" key="4">
    <source>
        <dbReference type="ARBA" id="ARBA00022723"/>
    </source>
</evidence>